<evidence type="ECO:0000313" key="3">
    <source>
        <dbReference type="EMBL" id="CUH73960.1"/>
    </source>
</evidence>
<dbReference type="EMBL" id="CYSC01000043">
    <property type="protein sequence ID" value="CUH73960.1"/>
    <property type="molecule type" value="Genomic_DNA"/>
</dbReference>
<evidence type="ECO:0000313" key="2">
    <source>
        <dbReference type="EMBL" id="CUH67602.1"/>
    </source>
</evidence>
<sequence>MNAIKSLIGGLAVTVALTSTAFAAGVDVNATTTGLALRGYDPVAYFTLGEPTPGDFQITSTYADATYRFVSEEHKAKFDANPEAYAPQYGGYCAFGTAMGFKFDGDPEVWKIVDGELFLNLSSGVQARWEEDISGFIDTADVKWGEIEFKDPAELQN</sequence>
<dbReference type="RefSeq" id="WP_058245086.1">
    <property type="nucleotide sequence ID" value="NZ_CYSB01000029.1"/>
</dbReference>
<dbReference type="Proteomes" id="UP000051887">
    <property type="component" value="Unassembled WGS sequence"/>
</dbReference>
<accession>A0A0N7LVY6</accession>
<dbReference type="EMBL" id="CYSB01000029">
    <property type="protein sequence ID" value="CUH67602.1"/>
    <property type="molecule type" value="Genomic_DNA"/>
</dbReference>
<protein>
    <recommendedName>
        <fullName evidence="6">YHS domain protein</fullName>
    </recommendedName>
</protein>
<feature type="chain" id="PRO_5009790923" description="YHS domain protein" evidence="1">
    <location>
        <begin position="24"/>
        <end position="157"/>
    </location>
</feature>
<proteinExistence type="predicted"/>
<evidence type="ECO:0000313" key="4">
    <source>
        <dbReference type="Proteomes" id="UP000051086"/>
    </source>
</evidence>
<evidence type="ECO:0000313" key="5">
    <source>
        <dbReference type="Proteomes" id="UP000051887"/>
    </source>
</evidence>
<reference evidence="3 5" key="2">
    <citation type="submission" date="2015-09" db="EMBL/GenBank/DDBJ databases">
        <authorList>
            <consortium name="Swine Surveillance"/>
        </authorList>
    </citation>
    <scope>NUCLEOTIDE SEQUENCE [LARGE SCALE GENOMIC DNA]</scope>
    <source>
        <strain evidence="3 5">5120</strain>
    </source>
</reference>
<keyword evidence="1" id="KW-0732">Signal</keyword>
<name>A0A0N7LVY6_9RHOB</name>
<dbReference type="OrthoDB" id="344729at2"/>
<evidence type="ECO:0008006" key="6">
    <source>
        <dbReference type="Google" id="ProtNLM"/>
    </source>
</evidence>
<keyword evidence="4" id="KW-1185">Reference proteome</keyword>
<organism evidence="3 5">
    <name type="scientific">Thalassovita autumnalis</name>
    <dbReference type="NCBI Taxonomy" id="2072972"/>
    <lineage>
        <taxon>Bacteria</taxon>
        <taxon>Pseudomonadati</taxon>
        <taxon>Pseudomonadota</taxon>
        <taxon>Alphaproteobacteria</taxon>
        <taxon>Rhodobacterales</taxon>
        <taxon>Roseobacteraceae</taxon>
        <taxon>Thalassovita</taxon>
    </lineage>
</organism>
<dbReference type="NCBIfam" id="NF041384">
    <property type="entry name" value="YHS_seleno_dom"/>
    <property type="match status" value="1"/>
</dbReference>
<evidence type="ECO:0000256" key="1">
    <source>
        <dbReference type="SAM" id="SignalP"/>
    </source>
</evidence>
<gene>
    <name evidence="2" type="ORF">TL5118_02262</name>
    <name evidence="3" type="ORF">TL5120_03777</name>
</gene>
<feature type="signal peptide" evidence="1">
    <location>
        <begin position="1"/>
        <end position="23"/>
    </location>
</feature>
<reference evidence="2 4" key="1">
    <citation type="submission" date="2015-09" db="EMBL/GenBank/DDBJ databases">
        <authorList>
            <person name="Rodrigo-Torres L."/>
            <person name="Arahal D.R."/>
        </authorList>
    </citation>
    <scope>NUCLEOTIDE SEQUENCE [LARGE SCALE GENOMIC DNA]</scope>
    <source>
        <strain evidence="2 4">CECT 5118</strain>
    </source>
</reference>
<dbReference type="AlphaFoldDB" id="A0A0N7LVY6"/>
<dbReference type="Proteomes" id="UP000051086">
    <property type="component" value="Unassembled WGS sequence"/>
</dbReference>